<keyword evidence="4" id="KW-1185">Reference proteome</keyword>
<name>A0A8J2L7I7_9HEXA</name>
<feature type="region of interest" description="Disordered" evidence="1">
    <location>
        <begin position="43"/>
        <end position="64"/>
    </location>
</feature>
<evidence type="ECO:0000259" key="2">
    <source>
        <dbReference type="Pfam" id="PF24674"/>
    </source>
</evidence>
<dbReference type="Proteomes" id="UP000708208">
    <property type="component" value="Unassembled WGS sequence"/>
</dbReference>
<reference evidence="3" key="1">
    <citation type="submission" date="2021-06" db="EMBL/GenBank/DDBJ databases">
        <authorList>
            <person name="Hodson N. C."/>
            <person name="Mongue J. A."/>
            <person name="Jaron S. K."/>
        </authorList>
    </citation>
    <scope>NUCLEOTIDE SEQUENCE</scope>
</reference>
<protein>
    <recommendedName>
        <fullName evidence="2">SNTX MACPF/CDC-like domain-containing protein</fullName>
    </recommendedName>
</protein>
<sequence>MESACNRWDARRLLLSKRLQTIIEAEENRQEIETMQTVTTLQSELQKLNKKKTNRRNRRRKPSEDLEFQIRLKKQELDLMKGVKGDFPPNFTEFVSNPVTNFHFQRVRSFSDKLDSFNLDISSQASLLFGNIEAGGMYSYLTESTYETDCSYATLNYGTRITTELLALSRSSVLDKINTNIGRIVGATHYIIGVEWGTDALFSIKWKSSNKSVTESSKASVNMALSSPKFSVEMDSSYQSLKKALSKTEQLEVSVYGNLAMGKLSLKSFEDIEDYMSNVPELTKSINGGKGSPMKYIAISLDKLDKLKKMGQHLSKENTGIGIEDFSSSEDVTLYALHNKMKNEYQDQQDILRKMCEYHSKVILFEEIFPTGYSDILKSKIDRFGQACGIFTLEMSHLLRLSRRTTKDVLIRFDTIKKMYLEDGNGPSIFTEINEDIEKYTAKIDNFLWLSKFGVYFLKKKEALEAIRIENQVKSDVHVFATTTHSKELQESIWYDRLEEFVHTVGYKVFVDCDVREIYNSSCKGFIRRLNEGAVLHKYNKYAY</sequence>
<dbReference type="OrthoDB" id="8954335at2759"/>
<evidence type="ECO:0000256" key="1">
    <source>
        <dbReference type="SAM" id="MobiDB-lite"/>
    </source>
</evidence>
<dbReference type="InterPro" id="IPR056072">
    <property type="entry name" value="SNTX_MACPF/CDC-like_dom"/>
</dbReference>
<comment type="caution">
    <text evidence="3">The sequence shown here is derived from an EMBL/GenBank/DDBJ whole genome shotgun (WGS) entry which is preliminary data.</text>
</comment>
<dbReference type="EMBL" id="CAJVCH010542302">
    <property type="protein sequence ID" value="CAG7827107.1"/>
    <property type="molecule type" value="Genomic_DNA"/>
</dbReference>
<proteinExistence type="predicted"/>
<feature type="domain" description="SNTX MACPF/CDC-like" evidence="2">
    <location>
        <begin position="109"/>
        <end position="307"/>
    </location>
</feature>
<dbReference type="Pfam" id="PF24674">
    <property type="entry name" value="MACPF_SNTX"/>
    <property type="match status" value="1"/>
</dbReference>
<gene>
    <name evidence="3" type="ORF">AFUS01_LOCUS37113</name>
</gene>
<organism evidence="3 4">
    <name type="scientific">Allacma fusca</name>
    <dbReference type="NCBI Taxonomy" id="39272"/>
    <lineage>
        <taxon>Eukaryota</taxon>
        <taxon>Metazoa</taxon>
        <taxon>Ecdysozoa</taxon>
        <taxon>Arthropoda</taxon>
        <taxon>Hexapoda</taxon>
        <taxon>Collembola</taxon>
        <taxon>Symphypleona</taxon>
        <taxon>Sminthuridae</taxon>
        <taxon>Allacma</taxon>
    </lineage>
</organism>
<accession>A0A8J2L7I7</accession>
<evidence type="ECO:0000313" key="4">
    <source>
        <dbReference type="Proteomes" id="UP000708208"/>
    </source>
</evidence>
<evidence type="ECO:0000313" key="3">
    <source>
        <dbReference type="EMBL" id="CAG7827107.1"/>
    </source>
</evidence>
<dbReference type="AlphaFoldDB" id="A0A8J2L7I7"/>
<feature type="compositionally biased region" description="Basic residues" evidence="1">
    <location>
        <begin position="48"/>
        <end position="61"/>
    </location>
</feature>